<proteinExistence type="predicted"/>
<accession>A0A3S3E957</accession>
<dbReference type="OrthoDB" id="4369169at2"/>
<evidence type="ECO:0008006" key="4">
    <source>
        <dbReference type="Google" id="ProtNLM"/>
    </source>
</evidence>
<dbReference type="AlphaFoldDB" id="A0A3S3E957"/>
<dbReference type="Proteomes" id="UP000286208">
    <property type="component" value="Unassembled WGS sequence"/>
</dbReference>
<sequence>MTPGDVGGSARKRGTLLDYLDENDLECVPCSAADPAVPIVTVPVLPGWTRAAPETFPGALSVLLAPDLVCNGFMPNAVVLHGQLSGAADADRLLDAARGTSSQLPGWQEEESSDADFLGHRALFVSGIYDADPWMLASTTRFVVVESAGTQYLTQLTVTTVAEQTEALATDVMVINLGLEIRV</sequence>
<dbReference type="RefSeq" id="WP_127917369.1">
    <property type="nucleotide sequence ID" value="NZ_RKLP01000009.1"/>
</dbReference>
<keyword evidence="3" id="KW-1185">Reference proteome</keyword>
<dbReference type="EMBL" id="RKLP01000009">
    <property type="protein sequence ID" value="RVW08208.1"/>
    <property type="molecule type" value="Genomic_DNA"/>
</dbReference>
<reference evidence="2 3" key="1">
    <citation type="submission" date="2018-11" db="EMBL/GenBank/DDBJ databases">
        <title>Rhodococcus spongicola sp. nov. and Rhodococcus xishaensis sp. nov. from marine sponges.</title>
        <authorList>
            <person name="Li L."/>
            <person name="Lin H.W."/>
        </authorList>
    </citation>
    <scope>NUCLEOTIDE SEQUENCE [LARGE SCALE GENOMIC DNA]</scope>
    <source>
        <strain evidence="2 3">CCTCC AB2014297</strain>
    </source>
</reference>
<gene>
    <name evidence="2" type="ORF">EGT67_17530</name>
</gene>
<dbReference type="Gene3D" id="3.40.1000.10">
    <property type="entry name" value="Mog1/PsbP, alpha/beta/alpha sandwich"/>
    <property type="match status" value="1"/>
</dbReference>
<name>A0A3S3E957_9NOCA</name>
<dbReference type="Pfam" id="PF10738">
    <property type="entry name" value="Lpp-LpqN"/>
    <property type="match status" value="1"/>
</dbReference>
<evidence type="ECO:0000313" key="3">
    <source>
        <dbReference type="Proteomes" id="UP000286208"/>
    </source>
</evidence>
<dbReference type="InterPro" id="IPR019674">
    <property type="entry name" value="Lipoprotein_LpqN/LpqT-like"/>
</dbReference>
<keyword evidence="1" id="KW-0732">Signal</keyword>
<comment type="caution">
    <text evidence="2">The sequence shown here is derived from an EMBL/GenBank/DDBJ whole genome shotgun (WGS) entry which is preliminary data.</text>
</comment>
<evidence type="ECO:0000256" key="1">
    <source>
        <dbReference type="ARBA" id="ARBA00022729"/>
    </source>
</evidence>
<protein>
    <recommendedName>
        <fullName evidence="4">Lipoprotein LpqN</fullName>
    </recommendedName>
</protein>
<evidence type="ECO:0000313" key="2">
    <source>
        <dbReference type="EMBL" id="RVW08208.1"/>
    </source>
</evidence>
<organism evidence="2 3">
    <name type="scientific">Prescottella agglutinans</name>
    <dbReference type="NCBI Taxonomy" id="1644129"/>
    <lineage>
        <taxon>Bacteria</taxon>
        <taxon>Bacillati</taxon>
        <taxon>Actinomycetota</taxon>
        <taxon>Actinomycetes</taxon>
        <taxon>Mycobacteriales</taxon>
        <taxon>Nocardiaceae</taxon>
        <taxon>Prescottella</taxon>
    </lineage>
</organism>